<evidence type="ECO:0000256" key="5">
    <source>
        <dbReference type="ARBA" id="ARBA00022679"/>
    </source>
</evidence>
<dbReference type="InterPro" id="IPR001048">
    <property type="entry name" value="Asp/Glu/Uridylate_kinase"/>
</dbReference>
<dbReference type="SUPFAM" id="SSF53633">
    <property type="entry name" value="Carbamate kinase-like"/>
    <property type="match status" value="1"/>
</dbReference>
<reference evidence="11 12" key="1">
    <citation type="journal article" date="2024" name="ISME J.">
        <title>Staphylococcus epidermidis bacteriocin A37 kills natural competitors with a unique mechanism of action.</title>
        <authorList>
            <person name="Puls J.S."/>
            <person name="Winnerling B."/>
            <person name="Power J.J."/>
            <person name="Kruger A.M."/>
            <person name="Brajtenbach D."/>
            <person name="Johnson M."/>
            <person name="Bilici K."/>
            <person name="Camus L."/>
            <person name="Fliesswasser T."/>
            <person name="Schneider T."/>
            <person name="Sahl H.G."/>
            <person name="Ghosal D."/>
            <person name="Kubitscheck U."/>
            <person name="Heilbronner S."/>
            <person name="Grein F."/>
        </authorList>
    </citation>
    <scope>NUCLEOTIDE SEQUENCE [LARGE SCALE GENOMIC DNA]</scope>
    <source>
        <strain evidence="11 12">SCK7</strain>
    </source>
</reference>
<dbReference type="Proteomes" id="UP001468345">
    <property type="component" value="Chromosome"/>
</dbReference>
<dbReference type="InterPro" id="IPR036393">
    <property type="entry name" value="AceGlu_kinase-like_sf"/>
</dbReference>
<evidence type="ECO:0000256" key="2">
    <source>
        <dbReference type="ARBA" id="ARBA00011066"/>
    </source>
</evidence>
<dbReference type="EMBL" id="CP133006">
    <property type="protein sequence ID" value="WZG10389.1"/>
    <property type="molecule type" value="Genomic_DNA"/>
</dbReference>
<dbReference type="PRINTS" id="PR01469">
    <property type="entry name" value="CARBMTKINASE"/>
</dbReference>
<sequence length="319" mass="34742">MGKRVVLALGGNAILQPKQEASYENQYNNVYAATRKMAELKEKGYNVVVTHGNGPQVGNIIAQNEAAKEIVEPLPINACNAESQGFIGYMMEEALKNHLEALNIDSSVVTLLTMVEVDKDDPAFKNPSKPIGVFFNELEAKRLEETHDFVMIEDAGRGYRRVVPSPEPLVIHGVEQIKSLINQAIVISSGGGGIPVYRDENGTIHGVEAVIDKDRSGLKLAQQVEADTFMMLTDVPNVYVNFGKDNEQKLETISVEQAKKYVAEGQFPAGSMLPKIEAAIQFAELGKESIICSLDDAIDALDGKAGTRIVLEKATEIVN</sequence>
<evidence type="ECO:0000256" key="3">
    <source>
        <dbReference type="ARBA" id="ARBA00013070"/>
    </source>
</evidence>
<dbReference type="NCBIfam" id="TIGR00746">
    <property type="entry name" value="arcC"/>
    <property type="match status" value="1"/>
</dbReference>
<keyword evidence="5 9" id="KW-0808">Transferase</keyword>
<evidence type="ECO:0000256" key="7">
    <source>
        <dbReference type="ARBA" id="ARBA00048467"/>
    </source>
</evidence>
<comment type="pathway">
    <text evidence="1">Metabolic intermediate metabolism; carbamoyl phosphate degradation; CO(2) and NH(3) from carbamoyl phosphate: step 1/1.</text>
</comment>
<evidence type="ECO:0000256" key="8">
    <source>
        <dbReference type="NCBIfam" id="TIGR00746"/>
    </source>
</evidence>
<comment type="similarity">
    <text evidence="2 9">Belongs to the carbamate kinase family.</text>
</comment>
<dbReference type="RefSeq" id="WP_107550769.1">
    <property type="nucleotide sequence ID" value="NZ_CP133006.1"/>
</dbReference>
<comment type="catalytic activity">
    <reaction evidence="7">
        <text>hydrogencarbonate + NH4(+) + ATP = carbamoyl phosphate + ADP + H2O + H(+)</text>
        <dbReference type="Rhea" id="RHEA:10152"/>
        <dbReference type="ChEBI" id="CHEBI:15377"/>
        <dbReference type="ChEBI" id="CHEBI:15378"/>
        <dbReference type="ChEBI" id="CHEBI:17544"/>
        <dbReference type="ChEBI" id="CHEBI:28938"/>
        <dbReference type="ChEBI" id="CHEBI:30616"/>
        <dbReference type="ChEBI" id="CHEBI:58228"/>
        <dbReference type="ChEBI" id="CHEBI:456216"/>
        <dbReference type="EC" id="2.7.2.2"/>
    </reaction>
</comment>
<keyword evidence="12" id="KW-1185">Reference proteome</keyword>
<accession>A0ABZ2WDW2</accession>
<dbReference type="NCBIfam" id="NF009007">
    <property type="entry name" value="PRK12352.1"/>
    <property type="match status" value="1"/>
</dbReference>
<keyword evidence="4" id="KW-0056">Arginine metabolism</keyword>
<protein>
    <recommendedName>
        <fullName evidence="3 8">Carbamate kinase</fullName>
    </recommendedName>
</protein>
<dbReference type="InterPro" id="IPR003964">
    <property type="entry name" value="Carb_kinase"/>
</dbReference>
<evidence type="ECO:0000259" key="10">
    <source>
        <dbReference type="Pfam" id="PF00696"/>
    </source>
</evidence>
<evidence type="ECO:0000313" key="12">
    <source>
        <dbReference type="Proteomes" id="UP001468345"/>
    </source>
</evidence>
<evidence type="ECO:0000256" key="6">
    <source>
        <dbReference type="ARBA" id="ARBA00022777"/>
    </source>
</evidence>
<dbReference type="PIRSF" id="PIRSF000723">
    <property type="entry name" value="Carbamate_kin"/>
    <property type="match status" value="1"/>
</dbReference>
<dbReference type="CDD" id="cd04235">
    <property type="entry name" value="AAK_CK"/>
    <property type="match status" value="1"/>
</dbReference>
<gene>
    <name evidence="11" type="primary">arcC</name>
    <name evidence="11" type="ORF">SHJJP9002_002407</name>
</gene>
<dbReference type="Gene3D" id="3.40.1160.10">
    <property type="entry name" value="Acetylglutamate kinase-like"/>
    <property type="match status" value="1"/>
</dbReference>
<dbReference type="PANTHER" id="PTHR30409:SF1">
    <property type="entry name" value="CARBAMATE KINASE-RELATED"/>
    <property type="match status" value="1"/>
</dbReference>
<evidence type="ECO:0000256" key="1">
    <source>
        <dbReference type="ARBA" id="ARBA00005118"/>
    </source>
</evidence>
<keyword evidence="6 9" id="KW-0418">Kinase</keyword>
<evidence type="ECO:0000256" key="4">
    <source>
        <dbReference type="ARBA" id="ARBA00022503"/>
    </source>
</evidence>
<evidence type="ECO:0000256" key="9">
    <source>
        <dbReference type="PIRNR" id="PIRNR000723"/>
    </source>
</evidence>
<dbReference type="PANTHER" id="PTHR30409">
    <property type="entry name" value="CARBAMATE KINASE"/>
    <property type="match status" value="1"/>
</dbReference>
<dbReference type="GO" id="GO:0008804">
    <property type="term" value="F:carbamate kinase activity"/>
    <property type="evidence" value="ECO:0007669"/>
    <property type="project" value="UniProtKB-EC"/>
</dbReference>
<name>A0ABZ2WDW2_9STAP</name>
<dbReference type="Pfam" id="PF00696">
    <property type="entry name" value="AA_kinase"/>
    <property type="match status" value="1"/>
</dbReference>
<feature type="domain" description="Aspartate/glutamate/uridylate kinase" evidence="10">
    <location>
        <begin position="3"/>
        <end position="291"/>
    </location>
</feature>
<proteinExistence type="inferred from homology"/>
<evidence type="ECO:0000313" key="11">
    <source>
        <dbReference type="EMBL" id="WZG10389.1"/>
    </source>
</evidence>
<organism evidence="11 12">
    <name type="scientific">Staphylococcus casei</name>
    <dbReference type="NCBI Taxonomy" id="201828"/>
    <lineage>
        <taxon>Bacteria</taxon>
        <taxon>Bacillati</taxon>
        <taxon>Bacillota</taxon>
        <taxon>Bacilli</taxon>
        <taxon>Bacillales</taxon>
        <taxon>Staphylococcaceae</taxon>
        <taxon>Staphylococcus</taxon>
    </lineage>
</organism>